<gene>
    <name evidence="2" type="ORF">CLV67_10451</name>
</gene>
<keyword evidence="1" id="KW-0732">Signal</keyword>
<reference evidence="2 3" key="1">
    <citation type="submission" date="2018-03" db="EMBL/GenBank/DDBJ databases">
        <title>Genomic Encyclopedia of Archaeal and Bacterial Type Strains, Phase II (KMG-II): from individual species to whole genera.</title>
        <authorList>
            <person name="Goeker M."/>
        </authorList>
    </citation>
    <scope>NUCLEOTIDE SEQUENCE [LARGE SCALE GENOMIC DNA]</scope>
    <source>
        <strain evidence="2 3">DSM 43146</strain>
    </source>
</reference>
<evidence type="ECO:0000313" key="2">
    <source>
        <dbReference type="EMBL" id="PRX22524.1"/>
    </source>
</evidence>
<dbReference type="EMBL" id="PVMZ01000004">
    <property type="protein sequence ID" value="PRX22524.1"/>
    <property type="molecule type" value="Genomic_DNA"/>
</dbReference>
<keyword evidence="3" id="KW-1185">Reference proteome</keyword>
<evidence type="ECO:0000313" key="3">
    <source>
        <dbReference type="Proteomes" id="UP000239415"/>
    </source>
</evidence>
<feature type="chain" id="PRO_5015708979" description="Peptidase inhibitor family I36" evidence="1">
    <location>
        <begin position="23"/>
        <end position="106"/>
    </location>
</feature>
<evidence type="ECO:0008006" key="4">
    <source>
        <dbReference type="Google" id="ProtNLM"/>
    </source>
</evidence>
<name>A0A2T0KGF1_9ACTN</name>
<accession>A0A2T0KGF1</accession>
<sequence>MAAVSAGAFVGAILIAPTAAQAHEQTVFLDRAGCGYYGWSNHGQAETARYSGSCSGHAWLRVNWNGNLSSWTHGLPSVRFTAPGLSGIAYSQHKSCETCSVSTILH</sequence>
<protein>
    <recommendedName>
        <fullName evidence="4">Peptidase inhibitor family I36</fullName>
    </recommendedName>
</protein>
<organism evidence="2 3">
    <name type="scientific">Actinoplanes italicus</name>
    <dbReference type="NCBI Taxonomy" id="113567"/>
    <lineage>
        <taxon>Bacteria</taxon>
        <taxon>Bacillati</taxon>
        <taxon>Actinomycetota</taxon>
        <taxon>Actinomycetes</taxon>
        <taxon>Micromonosporales</taxon>
        <taxon>Micromonosporaceae</taxon>
        <taxon>Actinoplanes</taxon>
    </lineage>
</organism>
<dbReference type="Proteomes" id="UP000239415">
    <property type="component" value="Unassembled WGS sequence"/>
</dbReference>
<proteinExistence type="predicted"/>
<comment type="caution">
    <text evidence="2">The sequence shown here is derived from an EMBL/GenBank/DDBJ whole genome shotgun (WGS) entry which is preliminary data.</text>
</comment>
<dbReference type="AlphaFoldDB" id="A0A2T0KGF1"/>
<evidence type="ECO:0000256" key="1">
    <source>
        <dbReference type="SAM" id="SignalP"/>
    </source>
</evidence>
<feature type="signal peptide" evidence="1">
    <location>
        <begin position="1"/>
        <end position="22"/>
    </location>
</feature>